<feature type="active site" evidence="10">
    <location>
        <position position="273"/>
    </location>
</feature>
<dbReference type="PANTHER" id="PTHR30349:SF81">
    <property type="entry name" value="TYROSINE RECOMBINASE XERC"/>
    <property type="match status" value="1"/>
</dbReference>
<evidence type="ECO:0000256" key="5">
    <source>
        <dbReference type="ARBA" id="ARBA00022829"/>
    </source>
</evidence>
<gene>
    <name evidence="13" type="primary">xerD</name>
    <name evidence="10" type="synonym">xerC</name>
    <name evidence="13" type="ORF">DJ013_06485</name>
</gene>
<keyword evidence="7 10" id="KW-0238">DNA-binding</keyword>
<dbReference type="KEGG" id="als:DJ013_06485"/>
<comment type="subunit">
    <text evidence="10">Forms a cyclic heterotetrameric complex composed of two molecules of XerC and two molecules of XerD.</text>
</comment>
<sequence>MPKKDLNSWKFYIREFKDYLKLERSLSENSIMAYERDVLKLQNYAQSPTPIAITDSEISKIIKELNEIGLSPNSQSRILSGWKAFYKFLLLEDYLEIDPTELIESPQTTRKIPEVLHFHEIENLIQCIDHSKEEGTRNRAIIEVLYSCGLRVSELIELQISNCHFNEGFISITGKGNKTRLVPIGLEAIKYAKLYLETTRNHILIKDGHEDFLFLNRRGQKLSRVMVFIILKDLAEKAGIKKKVSPHTFRHSFATHLIEGGADLRAVQDMLGHASITTTEIYTHLDKAFLRQTIEQFHPRS</sequence>
<dbReference type="Gene3D" id="1.10.443.10">
    <property type="entry name" value="Intergrase catalytic core"/>
    <property type="match status" value="1"/>
</dbReference>
<evidence type="ECO:0000313" key="14">
    <source>
        <dbReference type="Proteomes" id="UP000249873"/>
    </source>
</evidence>
<feature type="active site" evidence="10">
    <location>
        <position position="151"/>
    </location>
</feature>
<dbReference type="InterPro" id="IPR002104">
    <property type="entry name" value="Integrase_catalytic"/>
</dbReference>
<dbReference type="OrthoDB" id="9801717at2"/>
<name>A0A2Z4G9C4_9BACT</name>
<dbReference type="GO" id="GO:0003677">
    <property type="term" value="F:DNA binding"/>
    <property type="evidence" value="ECO:0007669"/>
    <property type="project" value="UniProtKB-UniRule"/>
</dbReference>
<feature type="domain" description="Core-binding (CB)" evidence="12">
    <location>
        <begin position="7"/>
        <end position="90"/>
    </location>
</feature>
<evidence type="ECO:0000256" key="1">
    <source>
        <dbReference type="ARBA" id="ARBA00004496"/>
    </source>
</evidence>
<comment type="similarity">
    <text evidence="2">Belongs to the 'phage' integrase family. XerD subfamily.</text>
</comment>
<protein>
    <recommendedName>
        <fullName evidence="10">Tyrosine recombinase XerC</fullName>
    </recommendedName>
</protein>
<proteinExistence type="inferred from homology"/>
<feature type="active site" evidence="10">
    <location>
        <position position="175"/>
    </location>
</feature>
<dbReference type="GO" id="GO:0006313">
    <property type="term" value="P:DNA transposition"/>
    <property type="evidence" value="ECO:0007669"/>
    <property type="project" value="UniProtKB-UniRule"/>
</dbReference>
<evidence type="ECO:0000256" key="10">
    <source>
        <dbReference type="HAMAP-Rule" id="MF_01808"/>
    </source>
</evidence>
<dbReference type="InterPro" id="IPR050090">
    <property type="entry name" value="Tyrosine_recombinase_XerCD"/>
</dbReference>
<keyword evidence="14" id="KW-1185">Reference proteome</keyword>
<dbReference type="InterPro" id="IPR013762">
    <property type="entry name" value="Integrase-like_cat_sf"/>
</dbReference>
<dbReference type="PANTHER" id="PTHR30349">
    <property type="entry name" value="PHAGE INTEGRASE-RELATED"/>
    <property type="match status" value="1"/>
</dbReference>
<keyword evidence="3 10" id="KW-0963">Cytoplasm</keyword>
<reference evidence="13 14" key="1">
    <citation type="submission" date="2018-05" db="EMBL/GenBank/DDBJ databases">
        <title>Complete genome sequence of Arcticibacterium luteifluviistationis SM1504T, a cytophagaceae bacterium isolated from Arctic surface seawater.</title>
        <authorList>
            <person name="Li Y."/>
            <person name="Qin Q.-L."/>
        </authorList>
    </citation>
    <scope>NUCLEOTIDE SEQUENCE [LARGE SCALE GENOMIC DNA]</scope>
    <source>
        <strain evidence="13 14">SM1504</strain>
    </source>
</reference>
<dbReference type="InterPro" id="IPR004107">
    <property type="entry name" value="Integrase_SAM-like_N"/>
</dbReference>
<comment type="subcellular location">
    <subcellularLocation>
        <location evidence="1 10">Cytoplasm</location>
    </subcellularLocation>
</comment>
<dbReference type="NCBIfam" id="NF040815">
    <property type="entry name" value="recomb_XerA_Arch"/>
    <property type="match status" value="1"/>
</dbReference>
<dbReference type="InterPro" id="IPR010998">
    <property type="entry name" value="Integrase_recombinase_N"/>
</dbReference>
<accession>A0A2Z4G9C4</accession>
<dbReference type="GO" id="GO:0005737">
    <property type="term" value="C:cytoplasm"/>
    <property type="evidence" value="ECO:0007669"/>
    <property type="project" value="UniProtKB-SubCell"/>
</dbReference>
<evidence type="ECO:0000256" key="6">
    <source>
        <dbReference type="ARBA" id="ARBA00022908"/>
    </source>
</evidence>
<feature type="active site" evidence="10">
    <location>
        <position position="247"/>
    </location>
</feature>
<keyword evidence="4 10" id="KW-0132">Cell division</keyword>
<dbReference type="InterPro" id="IPR044068">
    <property type="entry name" value="CB"/>
</dbReference>
<dbReference type="PROSITE" id="PS51898">
    <property type="entry name" value="TYR_RECOMBINASE"/>
    <property type="match status" value="1"/>
</dbReference>
<evidence type="ECO:0000256" key="4">
    <source>
        <dbReference type="ARBA" id="ARBA00022618"/>
    </source>
</evidence>
<dbReference type="GO" id="GO:0051301">
    <property type="term" value="P:cell division"/>
    <property type="evidence" value="ECO:0007669"/>
    <property type="project" value="UniProtKB-KW"/>
</dbReference>
<dbReference type="GO" id="GO:0007059">
    <property type="term" value="P:chromosome segregation"/>
    <property type="evidence" value="ECO:0007669"/>
    <property type="project" value="UniProtKB-UniRule"/>
</dbReference>
<dbReference type="NCBIfam" id="NF001399">
    <property type="entry name" value="PRK00283.1"/>
    <property type="match status" value="1"/>
</dbReference>
<dbReference type="GO" id="GO:0009037">
    <property type="term" value="F:tyrosine-based site-specific recombinase activity"/>
    <property type="evidence" value="ECO:0007669"/>
    <property type="project" value="UniProtKB-UniRule"/>
</dbReference>
<dbReference type="SUPFAM" id="SSF56349">
    <property type="entry name" value="DNA breaking-rejoining enzymes"/>
    <property type="match status" value="1"/>
</dbReference>
<feature type="domain" description="Tyr recombinase" evidence="11">
    <location>
        <begin position="111"/>
        <end position="295"/>
    </location>
</feature>
<evidence type="ECO:0000256" key="2">
    <source>
        <dbReference type="ARBA" id="ARBA00010450"/>
    </source>
</evidence>
<comment type="similarity">
    <text evidence="10">Belongs to the 'phage' integrase family. XerC subfamily.</text>
</comment>
<dbReference type="Pfam" id="PF00589">
    <property type="entry name" value="Phage_integrase"/>
    <property type="match status" value="1"/>
</dbReference>
<dbReference type="InterPro" id="IPR011932">
    <property type="entry name" value="Recomb_XerD"/>
</dbReference>
<dbReference type="CDD" id="cd00798">
    <property type="entry name" value="INT_XerDC_C"/>
    <property type="match status" value="1"/>
</dbReference>
<organism evidence="13 14">
    <name type="scientific">Arcticibacterium luteifluviistationis</name>
    <dbReference type="NCBI Taxonomy" id="1784714"/>
    <lineage>
        <taxon>Bacteria</taxon>
        <taxon>Pseudomonadati</taxon>
        <taxon>Bacteroidota</taxon>
        <taxon>Cytophagia</taxon>
        <taxon>Cytophagales</taxon>
        <taxon>Leadbetterellaceae</taxon>
        <taxon>Arcticibacterium</taxon>
    </lineage>
</organism>
<keyword evidence="8 10" id="KW-0233">DNA recombination</keyword>
<comment type="function">
    <text evidence="10">Site-specific tyrosine recombinase, which acts by catalyzing the cutting and rejoining of the recombining DNA molecules. The XerC-XerD complex is essential to convert dimers of the bacterial chromosome into monomers to permit their segregation at cell division. It also contributes to the segregational stability of plasmids.</text>
</comment>
<evidence type="ECO:0000259" key="12">
    <source>
        <dbReference type="PROSITE" id="PS51900"/>
    </source>
</evidence>
<feature type="active site" evidence="10">
    <location>
        <position position="250"/>
    </location>
</feature>
<dbReference type="Gene3D" id="1.10.150.130">
    <property type="match status" value="1"/>
</dbReference>
<evidence type="ECO:0000256" key="3">
    <source>
        <dbReference type="ARBA" id="ARBA00022490"/>
    </source>
</evidence>
<dbReference type="NCBIfam" id="TIGR02225">
    <property type="entry name" value="recomb_XerD"/>
    <property type="match status" value="1"/>
</dbReference>
<dbReference type="Pfam" id="PF02899">
    <property type="entry name" value="Phage_int_SAM_1"/>
    <property type="match status" value="1"/>
</dbReference>
<evidence type="ECO:0000256" key="9">
    <source>
        <dbReference type="ARBA" id="ARBA00023306"/>
    </source>
</evidence>
<evidence type="ECO:0000256" key="8">
    <source>
        <dbReference type="ARBA" id="ARBA00023172"/>
    </source>
</evidence>
<dbReference type="HAMAP" id="MF_01808">
    <property type="entry name" value="Recomb_XerC_XerD"/>
    <property type="match status" value="1"/>
</dbReference>
<keyword evidence="5 10" id="KW-0159">Chromosome partition</keyword>
<evidence type="ECO:0000256" key="7">
    <source>
        <dbReference type="ARBA" id="ARBA00023125"/>
    </source>
</evidence>
<dbReference type="EMBL" id="CP029480">
    <property type="protein sequence ID" value="AWV97832.1"/>
    <property type="molecule type" value="Genomic_DNA"/>
</dbReference>
<dbReference type="AlphaFoldDB" id="A0A2Z4G9C4"/>
<keyword evidence="6 10" id="KW-0229">DNA integration</keyword>
<dbReference type="PROSITE" id="PS51900">
    <property type="entry name" value="CB"/>
    <property type="match status" value="1"/>
</dbReference>
<evidence type="ECO:0000259" key="11">
    <source>
        <dbReference type="PROSITE" id="PS51898"/>
    </source>
</evidence>
<dbReference type="InterPro" id="IPR023009">
    <property type="entry name" value="Tyrosine_recombinase_XerC/XerD"/>
</dbReference>
<dbReference type="InterPro" id="IPR011010">
    <property type="entry name" value="DNA_brk_join_enz"/>
</dbReference>
<keyword evidence="9 10" id="KW-0131">Cell cycle</keyword>
<feature type="active site" description="O-(3'-phospho-DNA)-tyrosine intermediate" evidence="10">
    <location>
        <position position="282"/>
    </location>
</feature>
<dbReference type="Proteomes" id="UP000249873">
    <property type="component" value="Chromosome"/>
</dbReference>
<evidence type="ECO:0000313" key="13">
    <source>
        <dbReference type="EMBL" id="AWV97832.1"/>
    </source>
</evidence>